<accession>A0A2P7RPI2</accession>
<dbReference type="SUPFAM" id="SSF52096">
    <property type="entry name" value="ClpP/crotonase"/>
    <property type="match status" value="1"/>
</dbReference>
<dbReference type="AlphaFoldDB" id="A0A2P7RPI2"/>
<dbReference type="InterPro" id="IPR052755">
    <property type="entry name" value="Lysozyme_Inhibitor_LprI"/>
</dbReference>
<evidence type="ECO:0000256" key="1">
    <source>
        <dbReference type="SAM" id="SignalP"/>
    </source>
</evidence>
<sequence>MDCSRFVIAILCAIAWNSAAAAAEVKFVEIPDAVDFVIIKGEIVQGDSERFLDAVGNREKVAVYLESPGGLLREALKIGAEIRLRNYGTVVDAGDECFSACGLIWVSGARRYMSPKSLIGFHAAYREEAGEFRESGMANAEIGSFLTHLGLRIEAIRFFTVAGPNDFLLLTPARARELGIDVFLLDGGGVVTPGDAPTGDRYAERWVLYSILRSQCQVYFQPDMAVIAVGLEEAFARGNEVLGGEQWVNIWTRLLDQWVGEIRSRGLVVVCVEAEQFLRDQGLETGVDGPSFDCAKAETPTERTMCADQKLWAKDRAMNSIYFWIRDNVQADVRKGILAVQRHWLAVNDCGTDRGCLNSVYEQRLEELKLVVIQ</sequence>
<gene>
    <name evidence="2" type="ORF">C7I84_26840</name>
</gene>
<feature type="signal peptide" evidence="1">
    <location>
        <begin position="1"/>
        <end position="22"/>
    </location>
</feature>
<reference evidence="2 3" key="1">
    <citation type="submission" date="2018-03" db="EMBL/GenBank/DDBJ databases">
        <title>The draft genome of Mesorhizobium sp. 6GN-30.</title>
        <authorList>
            <person name="Liu L."/>
            <person name="Li L."/>
            <person name="Wang T."/>
            <person name="Zhang X."/>
            <person name="Liang L."/>
        </authorList>
    </citation>
    <scope>NUCLEOTIDE SEQUENCE [LARGE SCALE GENOMIC DNA]</scope>
    <source>
        <strain evidence="2 3">6GN30</strain>
    </source>
</reference>
<evidence type="ECO:0000313" key="2">
    <source>
        <dbReference type="EMBL" id="PSJ52100.1"/>
    </source>
</evidence>
<dbReference type="Gene3D" id="1.20.1270.180">
    <property type="match status" value="1"/>
</dbReference>
<evidence type="ECO:0008006" key="4">
    <source>
        <dbReference type="Google" id="ProtNLM"/>
    </source>
</evidence>
<organism evidence="2 3">
    <name type="scientific">Kumtagia ephedrae</name>
    <dbReference type="NCBI Taxonomy" id="2116701"/>
    <lineage>
        <taxon>Bacteria</taxon>
        <taxon>Pseudomonadati</taxon>
        <taxon>Pseudomonadota</taxon>
        <taxon>Alphaproteobacteria</taxon>
        <taxon>Hyphomicrobiales</taxon>
        <taxon>Phyllobacteriaceae</taxon>
        <taxon>Kumtagia</taxon>
    </lineage>
</organism>
<dbReference type="PANTHER" id="PTHR37549:SF1">
    <property type="entry name" value="LIPOPROTEIN LPRI"/>
    <property type="match status" value="1"/>
</dbReference>
<evidence type="ECO:0000313" key="3">
    <source>
        <dbReference type="Proteomes" id="UP000241229"/>
    </source>
</evidence>
<keyword evidence="1" id="KW-0732">Signal</keyword>
<comment type="caution">
    <text evidence="2">The sequence shown here is derived from an EMBL/GenBank/DDBJ whole genome shotgun (WGS) entry which is preliminary data.</text>
</comment>
<dbReference type="PANTHER" id="PTHR37549">
    <property type="entry name" value="LIPOPROTEIN LPRI"/>
    <property type="match status" value="1"/>
</dbReference>
<dbReference type="EMBL" id="PXYK01000039">
    <property type="protein sequence ID" value="PSJ52100.1"/>
    <property type="molecule type" value="Genomic_DNA"/>
</dbReference>
<protein>
    <recommendedName>
        <fullName evidence="4">Lysozyme inhibitor LprI N-terminal domain-containing protein</fullName>
    </recommendedName>
</protein>
<dbReference type="Proteomes" id="UP000241229">
    <property type="component" value="Unassembled WGS sequence"/>
</dbReference>
<dbReference type="GO" id="GO:0005576">
    <property type="term" value="C:extracellular region"/>
    <property type="evidence" value="ECO:0007669"/>
    <property type="project" value="TreeGrafter"/>
</dbReference>
<dbReference type="InterPro" id="IPR029045">
    <property type="entry name" value="ClpP/crotonase-like_dom_sf"/>
</dbReference>
<dbReference type="Gene3D" id="3.90.226.10">
    <property type="entry name" value="2-enoyl-CoA Hydratase, Chain A, domain 1"/>
    <property type="match status" value="1"/>
</dbReference>
<name>A0A2P7RPI2_9HYPH</name>
<proteinExistence type="predicted"/>
<feature type="chain" id="PRO_5015200606" description="Lysozyme inhibitor LprI N-terminal domain-containing protein" evidence="1">
    <location>
        <begin position="23"/>
        <end position="374"/>
    </location>
</feature>
<keyword evidence="3" id="KW-1185">Reference proteome</keyword>